<protein>
    <submittedName>
        <fullName evidence="1">Veg protein</fullName>
    </submittedName>
</protein>
<dbReference type="EMBL" id="CP012502">
    <property type="protein sequence ID" value="AOM84627.1"/>
    <property type="molecule type" value="Genomic_DNA"/>
</dbReference>
<dbReference type="PATRIC" id="fig|632773.3.peg.3477"/>
<evidence type="ECO:0000313" key="2">
    <source>
        <dbReference type="Proteomes" id="UP000094463"/>
    </source>
</evidence>
<dbReference type="OrthoDB" id="5469at2"/>
<accession>A0A1D7R042</accession>
<gene>
    <name evidence="1" type="primary">veg</name>
    <name evidence="1" type="ORF">BBEV_3330</name>
</gene>
<dbReference type="PIRSF" id="PIRSF037257">
    <property type="entry name" value="DUF1021"/>
    <property type="match status" value="1"/>
</dbReference>
<proteinExistence type="predicted"/>
<dbReference type="STRING" id="632773.BBEV_3330"/>
<dbReference type="PANTHER" id="PTHR40026:SF1">
    <property type="entry name" value="PROTEIN VEG"/>
    <property type="match status" value="1"/>
</dbReference>
<dbReference type="Pfam" id="PF06257">
    <property type="entry name" value="VEG"/>
    <property type="match status" value="1"/>
</dbReference>
<sequence>MAKKTLADIKRSIECYVGQEVTICANGGRKKTIERSGMLESVYPSVFTVKLDRDKYPIERMSYSYADLLTESVTLSIPEKM</sequence>
<dbReference type="GO" id="GO:0006355">
    <property type="term" value="P:regulation of DNA-templated transcription"/>
    <property type="evidence" value="ECO:0007669"/>
    <property type="project" value="InterPro"/>
</dbReference>
<dbReference type="PANTHER" id="PTHR40026">
    <property type="entry name" value="PROTEIN VEG"/>
    <property type="match status" value="1"/>
</dbReference>
<organism evidence="1 2">
    <name type="scientific">Salisediminibacterium beveridgei</name>
    <dbReference type="NCBI Taxonomy" id="632773"/>
    <lineage>
        <taxon>Bacteria</taxon>
        <taxon>Bacillati</taxon>
        <taxon>Bacillota</taxon>
        <taxon>Bacilli</taxon>
        <taxon>Bacillales</taxon>
        <taxon>Bacillaceae</taxon>
        <taxon>Salisediminibacterium</taxon>
    </lineage>
</organism>
<reference evidence="1 2" key="1">
    <citation type="submission" date="2015-08" db="EMBL/GenBank/DDBJ databases">
        <title>The complete genome sequence of Bacillus beveridgei MLTeJB.</title>
        <authorList>
            <person name="Hanson T.E."/>
            <person name="Mesa C."/>
            <person name="Basesman S.M."/>
            <person name="Oremland R.S."/>
        </authorList>
    </citation>
    <scope>NUCLEOTIDE SEQUENCE [LARGE SCALE GENOMIC DNA]</scope>
    <source>
        <strain evidence="1 2">MLTeJB</strain>
    </source>
</reference>
<dbReference type="RefSeq" id="WP_069366489.1">
    <property type="nucleotide sequence ID" value="NZ_CP012502.1"/>
</dbReference>
<dbReference type="AlphaFoldDB" id="A0A1D7R042"/>
<dbReference type="KEGG" id="bbev:BBEV_3330"/>
<name>A0A1D7R042_9BACI</name>
<evidence type="ECO:0000313" key="1">
    <source>
        <dbReference type="EMBL" id="AOM84627.1"/>
    </source>
</evidence>
<dbReference type="Proteomes" id="UP000094463">
    <property type="component" value="Chromosome"/>
</dbReference>
<dbReference type="Gene3D" id="2.30.30.100">
    <property type="match status" value="1"/>
</dbReference>
<dbReference type="InterPro" id="IPR009366">
    <property type="entry name" value="Protein_Veg"/>
</dbReference>
<keyword evidence="2" id="KW-1185">Reference proteome</keyword>